<proteinExistence type="predicted"/>
<dbReference type="Proteomes" id="UP001589611">
    <property type="component" value="Unassembled WGS sequence"/>
</dbReference>
<evidence type="ECO:0000256" key="1">
    <source>
        <dbReference type="SAM" id="MobiDB-lite"/>
    </source>
</evidence>
<evidence type="ECO:0000313" key="2">
    <source>
        <dbReference type="EMBL" id="MFB9646635.1"/>
    </source>
</evidence>
<evidence type="ECO:0000313" key="3">
    <source>
        <dbReference type="Proteomes" id="UP001589611"/>
    </source>
</evidence>
<name>A0ABV5T203_9MICO</name>
<dbReference type="RefSeq" id="WP_344715428.1">
    <property type="nucleotide sequence ID" value="NZ_BAAAWH010000001.1"/>
</dbReference>
<sequence>MNERRHDQTNGSGVPRRFVLLRQDGQNWVIHDRESHRATTRVAARITVTEDDEVHVTWLAVTPLPVVYATPEDVLASLEMWQARPHGGTKPIPIPHFPPPTQHGRQVGP</sequence>
<gene>
    <name evidence="2" type="ORF">ACFFPJ_12610</name>
</gene>
<feature type="compositionally biased region" description="Pro residues" evidence="1">
    <location>
        <begin position="92"/>
        <end position="101"/>
    </location>
</feature>
<protein>
    <submittedName>
        <fullName evidence="2">Uncharacterized protein</fullName>
    </submittedName>
</protein>
<keyword evidence="3" id="KW-1185">Reference proteome</keyword>
<accession>A0ABV5T203</accession>
<dbReference type="EMBL" id="JBHMBE010000004">
    <property type="protein sequence ID" value="MFB9646635.1"/>
    <property type="molecule type" value="Genomic_DNA"/>
</dbReference>
<feature type="region of interest" description="Disordered" evidence="1">
    <location>
        <begin position="84"/>
        <end position="109"/>
    </location>
</feature>
<comment type="caution">
    <text evidence="2">The sequence shown here is derived from an EMBL/GenBank/DDBJ whole genome shotgun (WGS) entry which is preliminary data.</text>
</comment>
<reference evidence="2 3" key="1">
    <citation type="submission" date="2024-09" db="EMBL/GenBank/DDBJ databases">
        <authorList>
            <person name="Sun Q."/>
            <person name="Mori K."/>
        </authorList>
    </citation>
    <scope>NUCLEOTIDE SEQUENCE [LARGE SCALE GENOMIC DNA]</scope>
    <source>
        <strain evidence="2 3">JCM 1342</strain>
    </source>
</reference>
<organism evidence="2 3">
    <name type="scientific">Microbacterium terregens</name>
    <dbReference type="NCBI Taxonomy" id="69363"/>
    <lineage>
        <taxon>Bacteria</taxon>
        <taxon>Bacillati</taxon>
        <taxon>Actinomycetota</taxon>
        <taxon>Actinomycetes</taxon>
        <taxon>Micrococcales</taxon>
        <taxon>Microbacteriaceae</taxon>
        <taxon>Microbacterium</taxon>
    </lineage>
</organism>